<accession>A0A0L0NHL7</accession>
<dbReference type="Pfam" id="PF04669">
    <property type="entry name" value="PBDC1"/>
    <property type="match status" value="1"/>
</dbReference>
<reference evidence="6 7" key="1">
    <citation type="journal article" date="2015" name="BMC Genomics">
        <title>The genome of the truffle-parasite Tolypocladium ophioglossoides and the evolution of antifungal peptaibiotics.</title>
        <authorList>
            <person name="Quandt C.A."/>
            <person name="Bushley K.E."/>
            <person name="Spatafora J.W."/>
        </authorList>
    </citation>
    <scope>NUCLEOTIDE SEQUENCE [LARGE SCALE GENOMIC DNA]</scope>
    <source>
        <strain evidence="6 7">CBS 100239</strain>
    </source>
</reference>
<dbReference type="GO" id="GO:0005737">
    <property type="term" value="C:cytoplasm"/>
    <property type="evidence" value="ECO:0007669"/>
    <property type="project" value="UniProtKB-SubCell"/>
</dbReference>
<evidence type="ECO:0000313" key="7">
    <source>
        <dbReference type="Proteomes" id="UP000036947"/>
    </source>
</evidence>
<evidence type="ECO:0000259" key="5">
    <source>
        <dbReference type="Pfam" id="PF04669"/>
    </source>
</evidence>
<evidence type="ECO:0000256" key="4">
    <source>
        <dbReference type="ARBA" id="ARBA00069779"/>
    </source>
</evidence>
<dbReference type="PANTHER" id="PTHR13410">
    <property type="entry name" value="PROTEIN PBDC1"/>
    <property type="match status" value="1"/>
</dbReference>
<feature type="domain" description="Polysaccharide biosynthesis" evidence="5">
    <location>
        <begin position="63"/>
        <end position="181"/>
    </location>
</feature>
<comment type="caution">
    <text evidence="6">The sequence shown here is derived from an EMBL/GenBank/DDBJ whole genome shotgun (WGS) entry which is preliminary data.</text>
</comment>
<dbReference type="GO" id="GO:0043022">
    <property type="term" value="F:ribosome binding"/>
    <property type="evidence" value="ECO:0007669"/>
    <property type="project" value="EnsemblFungi"/>
</dbReference>
<comment type="subcellular location">
    <subcellularLocation>
        <location evidence="1">Cytoplasm</location>
    </subcellularLocation>
</comment>
<dbReference type="OrthoDB" id="10248897at2759"/>
<dbReference type="EMBL" id="LFRF01000003">
    <property type="protein sequence ID" value="KND93518.1"/>
    <property type="molecule type" value="Genomic_DNA"/>
</dbReference>
<comment type="similarity">
    <text evidence="3">Belongs to the PBDC1 family.</text>
</comment>
<dbReference type="AlphaFoldDB" id="A0A0L0NHL7"/>
<dbReference type="GO" id="GO:1990593">
    <property type="term" value="F:nascent polypeptide-associated complex binding"/>
    <property type="evidence" value="ECO:0007669"/>
    <property type="project" value="EnsemblFungi"/>
</dbReference>
<dbReference type="GO" id="GO:0051083">
    <property type="term" value="P:'de novo' cotranslational protein folding"/>
    <property type="evidence" value="ECO:0007669"/>
    <property type="project" value="EnsemblFungi"/>
</dbReference>
<dbReference type="InterPro" id="IPR023139">
    <property type="entry name" value="PBDC1-like_dom_sf"/>
</dbReference>
<dbReference type="FunFam" id="1.10.3560.10:FF:000001">
    <property type="entry name" value="Protein PBDC1 homolog"/>
    <property type="match status" value="1"/>
</dbReference>
<dbReference type="PANTHER" id="PTHR13410:SF9">
    <property type="entry name" value="PROTEIN PBDC1"/>
    <property type="match status" value="1"/>
</dbReference>
<protein>
    <recommendedName>
        <fullName evidence="4">Protein PBDC1 homolog</fullName>
    </recommendedName>
</protein>
<sequence>MDPMESMSTGPVPKDFNAEEAINMEEADGSADAQMEKQFAVKGCLDAPRQPTARITVADLLPVVQHMQTYWSILEKVKGSTLRLTKMDEDIYDHLREAFPEFNPAATINEDEMKSKAGKERWRAFMMAYEKKIDDYNFGTMVRNSAKVEYDEDTTIFVPRMQFYAIEIARNKSGLNDWIYEQAQAEKAKAK</sequence>
<dbReference type="GO" id="GO:0061770">
    <property type="term" value="F:translation elongation factor binding"/>
    <property type="evidence" value="ECO:0007669"/>
    <property type="project" value="EnsemblFungi"/>
</dbReference>
<dbReference type="InterPro" id="IPR008476">
    <property type="entry name" value="PBDC1_metazoa/fungi"/>
</dbReference>
<dbReference type="STRING" id="1163406.A0A0L0NHL7"/>
<evidence type="ECO:0000256" key="1">
    <source>
        <dbReference type="ARBA" id="ARBA00004496"/>
    </source>
</evidence>
<keyword evidence="7" id="KW-1185">Reference proteome</keyword>
<keyword evidence="2" id="KW-0963">Cytoplasm</keyword>
<dbReference type="InterPro" id="IPR021148">
    <property type="entry name" value="Polysacc_synth_dom"/>
</dbReference>
<dbReference type="GO" id="GO:0051787">
    <property type="term" value="F:misfolded protein binding"/>
    <property type="evidence" value="ECO:0007669"/>
    <property type="project" value="EnsemblFungi"/>
</dbReference>
<dbReference type="Proteomes" id="UP000036947">
    <property type="component" value="Unassembled WGS sequence"/>
</dbReference>
<evidence type="ECO:0000256" key="3">
    <source>
        <dbReference type="ARBA" id="ARBA00061201"/>
    </source>
</evidence>
<name>A0A0L0NHL7_TOLOC</name>
<gene>
    <name evidence="6" type="ORF">TOPH_01910</name>
</gene>
<dbReference type="Gene3D" id="1.10.3560.10">
    <property type="entry name" value="yst0336 like domain"/>
    <property type="match status" value="1"/>
</dbReference>
<evidence type="ECO:0000256" key="2">
    <source>
        <dbReference type="ARBA" id="ARBA00022490"/>
    </source>
</evidence>
<proteinExistence type="inferred from homology"/>
<organism evidence="6 7">
    <name type="scientific">Tolypocladium ophioglossoides (strain CBS 100239)</name>
    <name type="common">Snaketongue truffleclub</name>
    <name type="synonym">Elaphocordyceps ophioglossoides</name>
    <dbReference type="NCBI Taxonomy" id="1163406"/>
    <lineage>
        <taxon>Eukaryota</taxon>
        <taxon>Fungi</taxon>
        <taxon>Dikarya</taxon>
        <taxon>Ascomycota</taxon>
        <taxon>Pezizomycotina</taxon>
        <taxon>Sordariomycetes</taxon>
        <taxon>Hypocreomycetidae</taxon>
        <taxon>Hypocreales</taxon>
        <taxon>Ophiocordycipitaceae</taxon>
        <taxon>Tolypocladium</taxon>
    </lineage>
</organism>
<evidence type="ECO:0000313" key="6">
    <source>
        <dbReference type="EMBL" id="KND93518.1"/>
    </source>
</evidence>
<dbReference type="GO" id="GO:0044183">
    <property type="term" value="F:protein folding chaperone"/>
    <property type="evidence" value="ECO:0007669"/>
    <property type="project" value="EnsemblFungi"/>
</dbReference>